<name>A0A2P2LNM3_RHIMU</name>
<dbReference type="PANTHER" id="PTHR11106:SF27">
    <property type="entry name" value="MACRO DOMAIN-CONTAINING PROTEIN"/>
    <property type="match status" value="1"/>
</dbReference>
<dbReference type="PROSITE" id="PS51154">
    <property type="entry name" value="MACRO"/>
    <property type="match status" value="1"/>
</dbReference>
<evidence type="ECO:0000313" key="2">
    <source>
        <dbReference type="EMBL" id="MBX19568.1"/>
    </source>
</evidence>
<organism evidence="2">
    <name type="scientific">Rhizophora mucronata</name>
    <name type="common">Asiatic mangrove</name>
    <dbReference type="NCBI Taxonomy" id="61149"/>
    <lineage>
        <taxon>Eukaryota</taxon>
        <taxon>Viridiplantae</taxon>
        <taxon>Streptophyta</taxon>
        <taxon>Embryophyta</taxon>
        <taxon>Tracheophyta</taxon>
        <taxon>Spermatophyta</taxon>
        <taxon>Magnoliopsida</taxon>
        <taxon>eudicotyledons</taxon>
        <taxon>Gunneridae</taxon>
        <taxon>Pentapetalae</taxon>
        <taxon>rosids</taxon>
        <taxon>fabids</taxon>
        <taxon>Malpighiales</taxon>
        <taxon>Rhizophoraceae</taxon>
        <taxon>Rhizophora</taxon>
    </lineage>
</organism>
<dbReference type="InterPro" id="IPR043472">
    <property type="entry name" value="Macro_dom-like"/>
</dbReference>
<reference evidence="2" key="1">
    <citation type="submission" date="2018-02" db="EMBL/GenBank/DDBJ databases">
        <title>Rhizophora mucronata_Transcriptome.</title>
        <authorList>
            <person name="Meera S.P."/>
            <person name="Sreeshan A."/>
            <person name="Augustine A."/>
        </authorList>
    </citation>
    <scope>NUCLEOTIDE SEQUENCE</scope>
    <source>
        <tissue evidence="2">Leaf</tissue>
    </source>
</reference>
<evidence type="ECO:0000259" key="1">
    <source>
        <dbReference type="PROSITE" id="PS51154"/>
    </source>
</evidence>
<dbReference type="AlphaFoldDB" id="A0A2P2LNM3"/>
<dbReference type="EMBL" id="GGEC01039084">
    <property type="protein sequence ID" value="MBX19568.1"/>
    <property type="molecule type" value="Transcribed_RNA"/>
</dbReference>
<accession>A0A2P2LNM3</accession>
<sequence length="294" mass="31933">MHRATTVAAAATRTKSGHSLLNIIGAGGANGLNFSWPTRERSPNSTTTVLVLNLIRNKEAFPFQYQRHRRNIVKLTSLLTAPSSSLSLSIMSQLHTVVSQNGGPDHNVFPLSPNTGDAVLKINKGDITEWFVDASSDAIVNPANERMLGGGGADGAIHRAAGPELRDACYSVPEVRPGVRCPTGEARITPGFKLPVSHVIHTVGPIYDADPNPEASLRNAYRNSLIVAKDKNIKYIAFPAISCGVFRYPFEEAATVAISAVQEFSGDFKEIHFVLFSDEIYNVWLQKAKELLQI</sequence>
<protein>
    <submittedName>
        <fullName evidence="2">O-acetyl-ADP-ribose deacetylase MACROD2 isoform X1</fullName>
    </submittedName>
</protein>
<dbReference type="SMART" id="SM00506">
    <property type="entry name" value="A1pp"/>
    <property type="match status" value="1"/>
</dbReference>
<feature type="domain" description="Macro" evidence="1">
    <location>
        <begin position="107"/>
        <end position="292"/>
    </location>
</feature>
<dbReference type="Gene3D" id="3.40.220.10">
    <property type="entry name" value="Leucine Aminopeptidase, subunit E, domain 1"/>
    <property type="match status" value="1"/>
</dbReference>
<dbReference type="InterPro" id="IPR002589">
    <property type="entry name" value="Macro_dom"/>
</dbReference>
<dbReference type="CDD" id="cd02908">
    <property type="entry name" value="Macro_OAADPr_deacetylase"/>
    <property type="match status" value="1"/>
</dbReference>
<dbReference type="SUPFAM" id="SSF52949">
    <property type="entry name" value="Macro domain-like"/>
    <property type="match status" value="1"/>
</dbReference>
<dbReference type="PANTHER" id="PTHR11106">
    <property type="entry name" value="GANGLIOSIDE INDUCED DIFFERENTIATION ASSOCIATED PROTEIN 2-RELATED"/>
    <property type="match status" value="1"/>
</dbReference>
<dbReference type="Pfam" id="PF01661">
    <property type="entry name" value="Macro"/>
    <property type="match status" value="1"/>
</dbReference>
<proteinExistence type="predicted"/>